<dbReference type="OrthoDB" id="2585512at2759"/>
<dbReference type="InterPro" id="IPR032675">
    <property type="entry name" value="LRR_dom_sf"/>
</dbReference>
<reference evidence="2" key="1">
    <citation type="journal article" date="2014" name="Proc. Natl. Acad. Sci. U.S.A.">
        <title>Extensive sampling of basidiomycete genomes demonstrates inadequacy of the white-rot/brown-rot paradigm for wood decay fungi.</title>
        <authorList>
            <person name="Riley R."/>
            <person name="Salamov A.A."/>
            <person name="Brown D.W."/>
            <person name="Nagy L.G."/>
            <person name="Floudas D."/>
            <person name="Held B.W."/>
            <person name="Levasseur A."/>
            <person name="Lombard V."/>
            <person name="Morin E."/>
            <person name="Otillar R."/>
            <person name="Lindquist E.A."/>
            <person name="Sun H."/>
            <person name="LaButti K.M."/>
            <person name="Schmutz J."/>
            <person name="Jabbour D."/>
            <person name="Luo H."/>
            <person name="Baker S.E."/>
            <person name="Pisabarro A.G."/>
            <person name="Walton J.D."/>
            <person name="Blanchette R.A."/>
            <person name="Henrissat B."/>
            <person name="Martin F."/>
            <person name="Cullen D."/>
            <person name="Hibbett D.S."/>
            <person name="Grigoriev I.V."/>
        </authorList>
    </citation>
    <scope>NUCLEOTIDE SEQUENCE [LARGE SCALE GENOMIC DNA]</scope>
    <source>
        <strain evidence="2">FD-172 SS1</strain>
    </source>
</reference>
<keyword evidence="2" id="KW-1185">Reference proteome</keyword>
<dbReference type="SUPFAM" id="SSF52047">
    <property type="entry name" value="RNI-like"/>
    <property type="match status" value="1"/>
</dbReference>
<evidence type="ECO:0000313" key="2">
    <source>
        <dbReference type="Proteomes" id="UP000027195"/>
    </source>
</evidence>
<organism evidence="1 2">
    <name type="scientific">Botryobasidium botryosum (strain FD-172 SS1)</name>
    <dbReference type="NCBI Taxonomy" id="930990"/>
    <lineage>
        <taxon>Eukaryota</taxon>
        <taxon>Fungi</taxon>
        <taxon>Dikarya</taxon>
        <taxon>Basidiomycota</taxon>
        <taxon>Agaricomycotina</taxon>
        <taxon>Agaricomycetes</taxon>
        <taxon>Cantharellales</taxon>
        <taxon>Botryobasidiaceae</taxon>
        <taxon>Botryobasidium</taxon>
    </lineage>
</organism>
<evidence type="ECO:0000313" key="1">
    <source>
        <dbReference type="EMBL" id="KDQ18363.1"/>
    </source>
</evidence>
<dbReference type="InParanoid" id="A0A067MRL4"/>
<dbReference type="Proteomes" id="UP000027195">
    <property type="component" value="Unassembled WGS sequence"/>
</dbReference>
<dbReference type="EMBL" id="KL198021">
    <property type="protein sequence ID" value="KDQ18363.1"/>
    <property type="molecule type" value="Genomic_DNA"/>
</dbReference>
<accession>A0A067MRL4</accession>
<dbReference type="STRING" id="930990.A0A067MRL4"/>
<dbReference type="HOGENOM" id="CLU_017901_0_0_1"/>
<name>A0A067MRL4_BOTB1</name>
<dbReference type="Gene3D" id="3.80.10.10">
    <property type="entry name" value="Ribonuclease Inhibitor"/>
    <property type="match status" value="1"/>
</dbReference>
<evidence type="ECO:0008006" key="3">
    <source>
        <dbReference type="Google" id="ProtNLM"/>
    </source>
</evidence>
<gene>
    <name evidence="1" type="ORF">BOTBODRAFT_185011</name>
</gene>
<proteinExistence type="predicted"/>
<sequence length="465" mass="52130">MGHLPVEIYGQFSRQLSRFQDFSACCLVNRTFYDLTAPLLYEWVFVPQWKDHSRERVQCVIATLSLNPRLASYIRKLDLRAIPRLLFSDYDLSFQDDCIRALKNCVNLRTCTWTRDGTLTTPIIQALHALPHLEEVELNGASQGRYDPESLKGLLRLQRLRLIMPSWDLLHFVLPAWISNIGTNLRVLTIISKSSKDLSDYILESISPNLVALEHVNLTGCIAVTHNGIISILSANPAGIKSLCLESSAPAFDMHAFASETAKLRLLINLTSVTLTLPTQGNIHAWFSHVLALLDASTLEAFQLYAAKAGNYSGIDPDFTRSLVRRHGSSLKKFAIQKLSASLESLELMCTGCPELEQLFVVLPNTYDSPEVLDKLREHLSHAQNLKNLHLSLPLVDPESILSMHAPIRLLARACGPKLRLFGIMTRVWEVARVLKVDATTGEVLTEVELQSYSNPQIPEQFLVV</sequence>
<protein>
    <recommendedName>
        <fullName evidence="3">F-box domain-containing protein</fullName>
    </recommendedName>
</protein>
<dbReference type="AlphaFoldDB" id="A0A067MRL4"/>